<keyword evidence="2" id="KW-1185">Reference proteome</keyword>
<sequence>MKFPEKIPIERIEDYHTHYLGKTSDGFQFWGYTTFVWTVLPKDIKGDWQDYRNEYVLLHLFDKEGNYIETKHWLGGSANQVNDMTLYSKLDTMVEELGEIEFSDIEIKMFQTTIDGERFGLIPHEESGFIELQPNSTIAFSEPWDGSYDT</sequence>
<name>A0A4Q1CJ08_9BACT</name>
<evidence type="ECO:0000313" key="2">
    <source>
        <dbReference type="Proteomes" id="UP000290204"/>
    </source>
</evidence>
<accession>A0A4Q1CJ08</accession>
<comment type="caution">
    <text evidence="1">The sequence shown here is derived from an EMBL/GenBank/DDBJ whole genome shotgun (WGS) entry which is preliminary data.</text>
</comment>
<protein>
    <submittedName>
        <fullName evidence="1">Uncharacterized protein</fullName>
    </submittedName>
</protein>
<reference evidence="1 2" key="1">
    <citation type="submission" date="2019-01" db="EMBL/GenBank/DDBJ databases">
        <title>Lacibacter sp. strain TTM-7.</title>
        <authorList>
            <person name="Chen W.-M."/>
        </authorList>
    </citation>
    <scope>NUCLEOTIDE SEQUENCE [LARGE SCALE GENOMIC DNA]</scope>
    <source>
        <strain evidence="1 2">TTM-7</strain>
    </source>
</reference>
<dbReference type="EMBL" id="SDHW01000002">
    <property type="protein sequence ID" value="RXK60533.1"/>
    <property type="molecule type" value="Genomic_DNA"/>
</dbReference>
<proteinExistence type="predicted"/>
<gene>
    <name evidence="1" type="ORF">ESA94_08675</name>
</gene>
<dbReference type="RefSeq" id="WP_129130494.1">
    <property type="nucleotide sequence ID" value="NZ_SDHW01000002.1"/>
</dbReference>
<dbReference type="Proteomes" id="UP000290204">
    <property type="component" value="Unassembled WGS sequence"/>
</dbReference>
<dbReference type="OrthoDB" id="893411at2"/>
<dbReference type="AlphaFoldDB" id="A0A4Q1CJ08"/>
<evidence type="ECO:0000313" key="1">
    <source>
        <dbReference type="EMBL" id="RXK60533.1"/>
    </source>
</evidence>
<organism evidence="1 2">
    <name type="scientific">Lacibacter luteus</name>
    <dbReference type="NCBI Taxonomy" id="2508719"/>
    <lineage>
        <taxon>Bacteria</taxon>
        <taxon>Pseudomonadati</taxon>
        <taxon>Bacteroidota</taxon>
        <taxon>Chitinophagia</taxon>
        <taxon>Chitinophagales</taxon>
        <taxon>Chitinophagaceae</taxon>
        <taxon>Lacibacter</taxon>
    </lineage>
</organism>